<reference evidence="8 9" key="1">
    <citation type="submission" date="2019-09" db="EMBL/GenBank/DDBJ databases">
        <title>Hydrogenophaga aromatica sp. nov., isolated from a para-xylene-degrading enrichment culture.</title>
        <authorList>
            <person name="Tancsics A."/>
            <person name="Banerjee S."/>
        </authorList>
    </citation>
    <scope>NUCLEOTIDE SEQUENCE [LARGE SCALE GENOMIC DNA]</scope>
    <source>
        <strain evidence="8 9">D2P1</strain>
    </source>
</reference>
<dbReference type="AlphaFoldDB" id="A0A7Y8GYL3"/>
<sequence>MLAAYELKVSRSFAWIVARMPGASISVIVAVAAMFMSEHYGAPVMLMALLLGMALNFLSQDGTCQAGVDFVARQLLRFGVGLLGLRITLDQFTALGWQPVLMVVVTVALTIGIGVVLARAMGFRASFGVLTGGAVAICGASAALAISAAQPGHPLKEKAALFTVIGVSALSTLAMMLYPLITNSLHMTDEQAGIFIGGTIHDVAQVVGAGYSISDEAGDTATLIKLLRVSLLLPIIAIVAWVSSRQAASQGEANSGEKRAPLLPGFAVAFAVFVVVNSAGWVPDDLVKIGQSASQWCLIAAMAAIGMKTHLKEVLAVGWKPVALMLIETVALALMVYVILQTLAARSI</sequence>
<protein>
    <submittedName>
        <fullName evidence="8">Putative sulfate exporter family transporter</fullName>
    </submittedName>
</protein>
<feature type="transmembrane region" description="Helical" evidence="7">
    <location>
        <begin position="293"/>
        <end position="311"/>
    </location>
</feature>
<keyword evidence="6 7" id="KW-0472">Membrane</keyword>
<keyword evidence="9" id="KW-1185">Reference proteome</keyword>
<evidence type="ECO:0000256" key="3">
    <source>
        <dbReference type="ARBA" id="ARBA00022475"/>
    </source>
</evidence>
<feature type="transmembrane region" description="Helical" evidence="7">
    <location>
        <begin position="12"/>
        <end position="34"/>
    </location>
</feature>
<evidence type="ECO:0000256" key="1">
    <source>
        <dbReference type="ARBA" id="ARBA00004651"/>
    </source>
</evidence>
<evidence type="ECO:0000256" key="4">
    <source>
        <dbReference type="ARBA" id="ARBA00022692"/>
    </source>
</evidence>
<proteinExistence type="inferred from homology"/>
<keyword evidence="5 7" id="KW-1133">Transmembrane helix</keyword>
<feature type="transmembrane region" description="Helical" evidence="7">
    <location>
        <begin position="323"/>
        <end position="344"/>
    </location>
</feature>
<evidence type="ECO:0000313" key="8">
    <source>
        <dbReference type="EMBL" id="NWF47257.1"/>
    </source>
</evidence>
<evidence type="ECO:0000313" key="9">
    <source>
        <dbReference type="Proteomes" id="UP000545507"/>
    </source>
</evidence>
<feature type="transmembrane region" description="Helical" evidence="7">
    <location>
        <begin position="40"/>
        <end position="58"/>
    </location>
</feature>
<comment type="caution">
    <text evidence="8">The sequence shown here is derived from an EMBL/GenBank/DDBJ whole genome shotgun (WGS) entry which is preliminary data.</text>
</comment>
<evidence type="ECO:0000256" key="2">
    <source>
        <dbReference type="ARBA" id="ARBA00007977"/>
    </source>
</evidence>
<gene>
    <name evidence="8" type="ORF">F3K02_18650</name>
</gene>
<evidence type="ECO:0000256" key="7">
    <source>
        <dbReference type="SAM" id="Phobius"/>
    </source>
</evidence>
<dbReference type="InterPro" id="IPR018383">
    <property type="entry name" value="UPF0324_pro"/>
</dbReference>
<organism evidence="8 9">
    <name type="scientific">Hydrogenophaga aromaticivorans</name>
    <dbReference type="NCBI Taxonomy" id="2610898"/>
    <lineage>
        <taxon>Bacteria</taxon>
        <taxon>Pseudomonadati</taxon>
        <taxon>Pseudomonadota</taxon>
        <taxon>Betaproteobacteria</taxon>
        <taxon>Burkholderiales</taxon>
        <taxon>Comamonadaceae</taxon>
        <taxon>Hydrogenophaga</taxon>
    </lineage>
</organism>
<feature type="transmembrane region" description="Helical" evidence="7">
    <location>
        <begin position="95"/>
        <end position="118"/>
    </location>
</feature>
<dbReference type="PANTHER" id="PTHR30106">
    <property type="entry name" value="INNER MEMBRANE PROTEIN YEIH-RELATED"/>
    <property type="match status" value="1"/>
</dbReference>
<evidence type="ECO:0000256" key="6">
    <source>
        <dbReference type="ARBA" id="ARBA00023136"/>
    </source>
</evidence>
<feature type="transmembrane region" description="Helical" evidence="7">
    <location>
        <begin position="223"/>
        <end position="242"/>
    </location>
</feature>
<dbReference type="EMBL" id="VYGV01000016">
    <property type="protein sequence ID" value="NWF47257.1"/>
    <property type="molecule type" value="Genomic_DNA"/>
</dbReference>
<feature type="transmembrane region" description="Helical" evidence="7">
    <location>
        <begin position="159"/>
        <end position="180"/>
    </location>
</feature>
<keyword evidence="3" id="KW-1003">Cell membrane</keyword>
<name>A0A7Y8GYL3_9BURK</name>
<feature type="transmembrane region" description="Helical" evidence="7">
    <location>
        <begin position="262"/>
        <end position="281"/>
    </location>
</feature>
<feature type="transmembrane region" description="Helical" evidence="7">
    <location>
        <begin position="125"/>
        <end position="147"/>
    </location>
</feature>
<dbReference type="GO" id="GO:0005886">
    <property type="term" value="C:plasma membrane"/>
    <property type="evidence" value="ECO:0007669"/>
    <property type="project" value="UniProtKB-SubCell"/>
</dbReference>
<dbReference type="PANTHER" id="PTHR30106:SF2">
    <property type="entry name" value="UPF0324 INNER MEMBRANE PROTEIN YEIH"/>
    <property type="match status" value="1"/>
</dbReference>
<accession>A0A7Y8GYL3</accession>
<feature type="transmembrane region" description="Helical" evidence="7">
    <location>
        <begin position="70"/>
        <end position="89"/>
    </location>
</feature>
<dbReference type="Proteomes" id="UP000545507">
    <property type="component" value="Unassembled WGS sequence"/>
</dbReference>
<dbReference type="RefSeq" id="WP_177137135.1">
    <property type="nucleotide sequence ID" value="NZ_VYGV01000016.1"/>
</dbReference>
<comment type="similarity">
    <text evidence="2">Belongs to the UPF0324 family.</text>
</comment>
<dbReference type="Pfam" id="PF03601">
    <property type="entry name" value="Cons_hypoth698"/>
    <property type="match status" value="1"/>
</dbReference>
<evidence type="ECO:0000256" key="5">
    <source>
        <dbReference type="ARBA" id="ARBA00022989"/>
    </source>
</evidence>
<keyword evidence="4 7" id="KW-0812">Transmembrane</keyword>
<comment type="subcellular location">
    <subcellularLocation>
        <location evidence="1">Cell membrane</location>
        <topology evidence="1">Multi-pass membrane protein</topology>
    </subcellularLocation>
</comment>